<proteinExistence type="predicted"/>
<organism evidence="1 2">
    <name type="scientific">Aureobasidium melanogenum</name>
    <name type="common">Aureobasidium pullulans var. melanogenum</name>
    <dbReference type="NCBI Taxonomy" id="46634"/>
    <lineage>
        <taxon>Eukaryota</taxon>
        <taxon>Fungi</taxon>
        <taxon>Dikarya</taxon>
        <taxon>Ascomycota</taxon>
        <taxon>Pezizomycotina</taxon>
        <taxon>Dothideomycetes</taxon>
        <taxon>Dothideomycetidae</taxon>
        <taxon>Dothideales</taxon>
        <taxon>Saccotheciaceae</taxon>
        <taxon>Aureobasidium</taxon>
    </lineage>
</organism>
<comment type="caution">
    <text evidence="1">The sequence shown here is derived from an EMBL/GenBank/DDBJ whole genome shotgun (WGS) entry which is preliminary data.</text>
</comment>
<evidence type="ECO:0000313" key="2">
    <source>
        <dbReference type="Proteomes" id="UP000779574"/>
    </source>
</evidence>
<evidence type="ECO:0000313" key="1">
    <source>
        <dbReference type="EMBL" id="KAG9698135.1"/>
    </source>
</evidence>
<reference evidence="1" key="2">
    <citation type="submission" date="2021-08" db="EMBL/GenBank/DDBJ databases">
        <authorList>
            <person name="Gostincar C."/>
            <person name="Sun X."/>
            <person name="Song Z."/>
            <person name="Gunde-Cimerman N."/>
        </authorList>
    </citation>
    <scope>NUCLEOTIDE SEQUENCE</scope>
    <source>
        <strain evidence="1">EXF-9911</strain>
    </source>
</reference>
<dbReference type="OrthoDB" id="3938867at2759"/>
<sequence>MGTRNLILVYYKGEYCVIQYGQWDGYPTKQGLTILNFLLDPTNIQKLEGVLDDSDNRITVLSDTERDAYFEDLHRKQIGTRSFMPIPAIESLSRDTGAKILNILANATQLEPVKIHLWSIEFLADDISMEWAWVVDLDKKVLEAFTHWDRYKILDERSRFEEALGSGKKLPGLVKRFGFDELPKDKLIFLGKFEELLVNEEDRW</sequence>
<dbReference type="EMBL" id="JAHFXF010000060">
    <property type="protein sequence ID" value="KAG9698135.1"/>
    <property type="molecule type" value="Genomic_DNA"/>
</dbReference>
<dbReference type="AlphaFoldDB" id="A0A9P8ETU8"/>
<protein>
    <submittedName>
        <fullName evidence="1">Uncharacterized protein</fullName>
    </submittedName>
</protein>
<accession>A0A9P8ETU8</accession>
<feature type="non-terminal residue" evidence="1">
    <location>
        <position position="204"/>
    </location>
</feature>
<reference evidence="1" key="1">
    <citation type="journal article" date="2021" name="J Fungi (Basel)">
        <title>Virulence traits and population genomics of the black yeast Aureobasidium melanogenum.</title>
        <authorList>
            <person name="Cernosa A."/>
            <person name="Sun X."/>
            <person name="Gostincar C."/>
            <person name="Fang C."/>
            <person name="Gunde-Cimerman N."/>
            <person name="Song Z."/>
        </authorList>
    </citation>
    <scope>NUCLEOTIDE SEQUENCE</scope>
    <source>
        <strain evidence="1">EXF-9911</strain>
    </source>
</reference>
<name>A0A9P8ETU8_AURME</name>
<dbReference type="Proteomes" id="UP000779574">
    <property type="component" value="Unassembled WGS sequence"/>
</dbReference>
<gene>
    <name evidence="1" type="ORF">KCU76_g2473</name>
</gene>